<proteinExistence type="inferred from homology"/>
<dbReference type="PANTHER" id="PTHR10916">
    <property type="entry name" value="60S RIBOSOMAL PROTEIN L35/50S RIBOSOMAL PROTEIN L29"/>
    <property type="match status" value="1"/>
</dbReference>
<evidence type="ECO:0000313" key="7">
    <source>
        <dbReference type="Proteomes" id="UP000017396"/>
    </source>
</evidence>
<evidence type="ECO:0000313" key="6">
    <source>
        <dbReference type="EMBL" id="AGY58881.1"/>
    </source>
</evidence>
<dbReference type="Proteomes" id="UP000017396">
    <property type="component" value="Chromosome"/>
</dbReference>
<dbReference type="EMBL" id="CP003587">
    <property type="protein sequence ID" value="AGY58881.1"/>
    <property type="molecule type" value="Genomic_DNA"/>
</dbReference>
<accession>U5QIZ7</accession>
<dbReference type="HAMAP" id="MF_00374">
    <property type="entry name" value="Ribosomal_uL29"/>
    <property type="match status" value="1"/>
</dbReference>
<dbReference type="RefSeq" id="WP_023174079.1">
    <property type="nucleotide sequence ID" value="NC_022600.1"/>
</dbReference>
<keyword evidence="7" id="KW-1185">Reference proteome</keyword>
<evidence type="ECO:0000256" key="1">
    <source>
        <dbReference type="ARBA" id="ARBA00009254"/>
    </source>
</evidence>
<dbReference type="PANTHER" id="PTHR10916:SF0">
    <property type="entry name" value="LARGE RIBOSOMAL SUBUNIT PROTEIN UL29C"/>
    <property type="match status" value="1"/>
</dbReference>
<dbReference type="GO" id="GO:0003735">
    <property type="term" value="F:structural constituent of ribosome"/>
    <property type="evidence" value="ECO:0007669"/>
    <property type="project" value="InterPro"/>
</dbReference>
<evidence type="ECO:0000256" key="3">
    <source>
        <dbReference type="ARBA" id="ARBA00023274"/>
    </source>
</evidence>
<gene>
    <name evidence="5 6" type="primary">rpmC</name>
    <name evidence="5" type="synonym">rpl29</name>
    <name evidence="6" type="ORF">GKIL_2635</name>
</gene>
<reference evidence="6 7" key="1">
    <citation type="journal article" date="2013" name="PLoS ONE">
        <title>Cultivation and Complete Genome Sequencing of Gloeobacter kilaueensis sp. nov., from a Lava Cave in Kilauea Caldera, Hawai'i.</title>
        <authorList>
            <person name="Saw J.H."/>
            <person name="Schatz M."/>
            <person name="Brown M.V."/>
            <person name="Kunkel D.D."/>
            <person name="Foster J.S."/>
            <person name="Shick H."/>
            <person name="Christensen S."/>
            <person name="Hou S."/>
            <person name="Wan X."/>
            <person name="Donachie S.P."/>
        </authorList>
    </citation>
    <scope>NUCLEOTIDE SEQUENCE [LARGE SCALE GENOMIC DNA]</scope>
    <source>
        <strain evidence="7">JS</strain>
    </source>
</reference>
<dbReference type="SUPFAM" id="SSF46561">
    <property type="entry name" value="Ribosomal protein L29 (L29p)"/>
    <property type="match status" value="1"/>
</dbReference>
<organism evidence="6 7">
    <name type="scientific">Gloeobacter kilaueensis (strain ATCC BAA-2537 / CCAP 1431/1 / ULC 316 / JS1)</name>
    <dbReference type="NCBI Taxonomy" id="1183438"/>
    <lineage>
        <taxon>Bacteria</taxon>
        <taxon>Bacillati</taxon>
        <taxon>Cyanobacteriota</taxon>
        <taxon>Cyanophyceae</taxon>
        <taxon>Gloeobacterales</taxon>
        <taxon>Gloeobacteraceae</taxon>
        <taxon>Gloeobacter</taxon>
    </lineage>
</organism>
<dbReference type="Gene3D" id="1.10.287.310">
    <property type="match status" value="1"/>
</dbReference>
<evidence type="ECO:0000256" key="5">
    <source>
        <dbReference type="HAMAP-Rule" id="MF_00374"/>
    </source>
</evidence>
<evidence type="ECO:0000256" key="2">
    <source>
        <dbReference type="ARBA" id="ARBA00022980"/>
    </source>
</evidence>
<dbReference type="HOGENOM" id="CLU_158491_0_0_3"/>
<dbReference type="InterPro" id="IPR050063">
    <property type="entry name" value="Ribosomal_protein_uL29"/>
</dbReference>
<dbReference type="GO" id="GO:0006412">
    <property type="term" value="P:translation"/>
    <property type="evidence" value="ECO:0007669"/>
    <property type="project" value="UniProtKB-UniRule"/>
</dbReference>
<dbReference type="KEGG" id="glj:GKIL_2635"/>
<dbReference type="Pfam" id="PF00831">
    <property type="entry name" value="Ribosomal_L29"/>
    <property type="match status" value="1"/>
</dbReference>
<dbReference type="AlphaFoldDB" id="U5QIZ7"/>
<dbReference type="InterPro" id="IPR036049">
    <property type="entry name" value="Ribosomal_uL29_sf"/>
</dbReference>
<dbReference type="CDD" id="cd00427">
    <property type="entry name" value="Ribosomal_L29_HIP"/>
    <property type="match status" value="1"/>
</dbReference>
<dbReference type="PATRIC" id="fig|1183438.3.peg.2592"/>
<name>U5QIZ7_GLOK1</name>
<comment type="similarity">
    <text evidence="1 5">Belongs to the universal ribosomal protein uL29 family.</text>
</comment>
<dbReference type="STRING" id="1183438.GKIL_2635"/>
<dbReference type="InterPro" id="IPR001854">
    <property type="entry name" value="Ribosomal_uL29"/>
</dbReference>
<keyword evidence="2 5" id="KW-0689">Ribosomal protein</keyword>
<dbReference type="GO" id="GO:0022625">
    <property type="term" value="C:cytosolic large ribosomal subunit"/>
    <property type="evidence" value="ECO:0007669"/>
    <property type="project" value="TreeGrafter"/>
</dbReference>
<protein>
    <recommendedName>
        <fullName evidence="4 5">Large ribosomal subunit protein uL29</fullName>
    </recommendedName>
</protein>
<evidence type="ECO:0000256" key="4">
    <source>
        <dbReference type="ARBA" id="ARBA00035204"/>
    </source>
</evidence>
<sequence>MALPKFEELRDLSTEEIAEQILTTKKELFELRMQKATRQLEKPHLVRHAKHKLAQLMLLEGQRLAATQEK</sequence>
<dbReference type="NCBIfam" id="TIGR00012">
    <property type="entry name" value="L29"/>
    <property type="match status" value="1"/>
</dbReference>
<keyword evidence="3 5" id="KW-0687">Ribonucleoprotein</keyword>
<dbReference type="OrthoDB" id="9815192at2"/>
<dbReference type="eggNOG" id="COG0255">
    <property type="taxonomic scope" value="Bacteria"/>
</dbReference>